<dbReference type="OrthoDB" id="3199820at2759"/>
<dbReference type="PANTHER" id="PTHR39147:SF1">
    <property type="entry name" value="PROTEIN SPT21"/>
    <property type="match status" value="1"/>
</dbReference>
<protein>
    <recommendedName>
        <fullName evidence="3">GATA-type domain-containing protein</fullName>
    </recommendedName>
</protein>
<comment type="caution">
    <text evidence="4">The sequence shown here is derived from an EMBL/GenBank/DDBJ whole genome shotgun (WGS) entry which is preliminary data.</text>
</comment>
<keyword evidence="1" id="KW-0479">Metal-binding</keyword>
<feature type="region of interest" description="Disordered" evidence="2">
    <location>
        <begin position="420"/>
        <end position="444"/>
    </location>
</feature>
<dbReference type="RefSeq" id="XP_018227648.1">
    <property type="nucleotide sequence ID" value="XM_018368793.1"/>
</dbReference>
<feature type="domain" description="GATA-type" evidence="3">
    <location>
        <begin position="469"/>
        <end position="510"/>
    </location>
</feature>
<dbReference type="CDD" id="cd00202">
    <property type="entry name" value="ZnF_GATA"/>
    <property type="match status" value="1"/>
</dbReference>
<dbReference type="InterPro" id="IPR042403">
    <property type="entry name" value="Spt21/Ams2"/>
</dbReference>
<dbReference type="GO" id="GO:0006355">
    <property type="term" value="P:regulation of DNA-templated transcription"/>
    <property type="evidence" value="ECO:0007669"/>
    <property type="project" value="InterPro"/>
</dbReference>
<name>A0A0W4ZT44_PNEC8</name>
<dbReference type="InterPro" id="IPR000679">
    <property type="entry name" value="Znf_GATA"/>
</dbReference>
<proteinExistence type="predicted"/>
<gene>
    <name evidence="4" type="ORF">T552_00174</name>
</gene>
<dbReference type="EMBL" id="LFVZ01000001">
    <property type="protein sequence ID" value="KTW31532.1"/>
    <property type="molecule type" value="Genomic_DNA"/>
</dbReference>
<evidence type="ECO:0000256" key="2">
    <source>
        <dbReference type="SAM" id="MobiDB-lite"/>
    </source>
</evidence>
<keyword evidence="1" id="KW-0862">Zinc</keyword>
<accession>A0A0W4ZT44</accession>
<dbReference type="InterPro" id="IPR057725">
    <property type="entry name" value="Ams2-SPT21_N"/>
</dbReference>
<evidence type="ECO:0000313" key="4">
    <source>
        <dbReference type="EMBL" id="KTW31532.1"/>
    </source>
</evidence>
<dbReference type="FunFam" id="3.30.50.10:FF:000059">
    <property type="entry name" value="Similar to transcription factor Zn, GATA"/>
    <property type="match status" value="1"/>
</dbReference>
<dbReference type="AlphaFoldDB" id="A0A0W4ZT44"/>
<dbReference type="Pfam" id="PF25823">
    <property type="entry name" value="Ams2-SPT21_N"/>
    <property type="match status" value="1"/>
</dbReference>
<dbReference type="SUPFAM" id="SSF57716">
    <property type="entry name" value="Glucocorticoid receptor-like (DNA-binding domain)"/>
    <property type="match status" value="1"/>
</dbReference>
<evidence type="ECO:0000313" key="5">
    <source>
        <dbReference type="Proteomes" id="UP000054454"/>
    </source>
</evidence>
<organism evidence="4 5">
    <name type="scientific">Pneumocystis carinii (strain B80)</name>
    <name type="common">Rat pneumocystis pneumonia agent</name>
    <name type="synonym">Pneumocystis carinii f. sp. carinii</name>
    <dbReference type="NCBI Taxonomy" id="1408658"/>
    <lineage>
        <taxon>Eukaryota</taxon>
        <taxon>Fungi</taxon>
        <taxon>Dikarya</taxon>
        <taxon>Ascomycota</taxon>
        <taxon>Taphrinomycotina</taxon>
        <taxon>Pneumocystomycetes</taxon>
        <taxon>Pneumocystaceae</taxon>
        <taxon>Pneumocystis</taxon>
    </lineage>
</organism>
<dbReference type="SMART" id="SM00401">
    <property type="entry name" value="ZnF_GATA"/>
    <property type="match status" value="1"/>
</dbReference>
<dbReference type="PROSITE" id="PS50114">
    <property type="entry name" value="GATA_ZN_FINGER_2"/>
    <property type="match status" value="1"/>
</dbReference>
<feature type="region of interest" description="Disordered" evidence="2">
    <location>
        <begin position="262"/>
        <end position="307"/>
    </location>
</feature>
<evidence type="ECO:0000256" key="1">
    <source>
        <dbReference type="PROSITE-ProRule" id="PRU00094"/>
    </source>
</evidence>
<feature type="region of interest" description="Disordered" evidence="2">
    <location>
        <begin position="346"/>
        <end position="386"/>
    </location>
</feature>
<feature type="compositionally biased region" description="Low complexity" evidence="2">
    <location>
        <begin position="262"/>
        <end position="286"/>
    </location>
</feature>
<keyword evidence="5" id="KW-1185">Reference proteome</keyword>
<dbReference type="VEuPathDB" id="FungiDB:T552_00174"/>
<dbReference type="GO" id="GO:0043565">
    <property type="term" value="F:sequence-specific DNA binding"/>
    <property type="evidence" value="ECO:0007669"/>
    <property type="project" value="InterPro"/>
</dbReference>
<dbReference type="Gene3D" id="3.30.50.10">
    <property type="entry name" value="Erythroid Transcription Factor GATA-1, subunit A"/>
    <property type="match status" value="1"/>
</dbReference>
<dbReference type="PANTHER" id="PTHR39147">
    <property type="entry name" value="PROTEIN SPT21"/>
    <property type="match status" value="1"/>
</dbReference>
<reference evidence="5" key="1">
    <citation type="journal article" date="2016" name="Nat. Commun.">
        <title>Genome analysis of three Pneumocystis species reveals adaptation mechanisms to life exclusively in mammalian hosts.</title>
        <authorList>
            <person name="Ma L."/>
            <person name="Chen Z."/>
            <person name="Huang D.W."/>
            <person name="Kutty G."/>
            <person name="Ishihara M."/>
            <person name="Wang H."/>
            <person name="Abouelleil A."/>
            <person name="Bishop L."/>
            <person name="Davey E."/>
            <person name="Deng R."/>
            <person name="Deng X."/>
            <person name="Fan L."/>
            <person name="Fantoni G."/>
            <person name="Fitzgerald M."/>
            <person name="Gogineni E."/>
            <person name="Goldberg J.M."/>
            <person name="Handley G."/>
            <person name="Hu X."/>
            <person name="Huber C."/>
            <person name="Jiao X."/>
            <person name="Jones K."/>
            <person name="Levin J.Z."/>
            <person name="Liu Y."/>
            <person name="Macdonald P."/>
            <person name="Melnikov A."/>
            <person name="Raley C."/>
            <person name="Sassi M."/>
            <person name="Sherman B.T."/>
            <person name="Song X."/>
            <person name="Sykes S."/>
            <person name="Tran B."/>
            <person name="Walsh L."/>
            <person name="Xia Y."/>
            <person name="Yang J."/>
            <person name="Young S."/>
            <person name="Zeng Q."/>
            <person name="Zheng X."/>
            <person name="Stephens R."/>
            <person name="Nusbaum C."/>
            <person name="Birren B.W."/>
            <person name="Azadi P."/>
            <person name="Lempicki R.A."/>
            <person name="Cuomo C.A."/>
            <person name="Kovacs J.A."/>
        </authorList>
    </citation>
    <scope>NUCLEOTIDE SEQUENCE [LARGE SCALE GENOMIC DNA]</scope>
    <source>
        <strain evidence="5">B80</strain>
    </source>
</reference>
<evidence type="ECO:0000259" key="3">
    <source>
        <dbReference type="PROSITE" id="PS50114"/>
    </source>
</evidence>
<feature type="compositionally biased region" description="Basic and acidic residues" evidence="2">
    <location>
        <begin position="346"/>
        <end position="359"/>
    </location>
</feature>
<keyword evidence="1" id="KW-0863">Zinc-finger</keyword>
<dbReference type="GO" id="GO:0008270">
    <property type="term" value="F:zinc ion binding"/>
    <property type="evidence" value="ECO:0007669"/>
    <property type="project" value="UniProtKB-KW"/>
</dbReference>
<feature type="compositionally biased region" description="Basic and acidic residues" evidence="2">
    <location>
        <begin position="427"/>
        <end position="439"/>
    </location>
</feature>
<sequence>MREKEEISLLKRVENMEKKEEEVILKILYSFDERHQMVCLARNDTPILVETMLLDEENKGRIGMVSLRTCILTIIGKSPELVLQKGIDFTIYTLEPVEEGEVFSGQGMLSWILNVSLQTRNEGKNVSGRIIESKKGDKEERLVLEVIMRLSKVSSTSDNNLLNTIQNLHFVNVPYNGNITGESETGTLDGCEKDKQVYFEPPIYLYNSLLKPINETQNHEQKRQKEPSIALQSCICPNFENFTDTQTFKSFAQASFLEQLSSPTSESLSPQISSSSSSSPQYLQLPPSSPPIFSYGNQMPYPLSEPSLPLPDFETSYIERTSDFQKPMNYMDLSRLEMNMLPVETKENVEKSTENHTEVFKSSSEESSSTTQELKNNEISDDELPERRKLNEAVRAAQLALEGFSVIRLIDNKMQKNDKTATNLSKVNDENKNNGDKPLKRSGKKISNALRVEMNLLKCIQEGKIPNYCNNCGTIKTVSWRKVKTADDRPEETLCNPCGVWWSSHKSMRPSHLWREETVTLDFHNVSDALYSKKVKKRVSCINKNDENLSIKTKKKHTENRTTLKKRKNSLHQDRVIKSSPLKLTSQEVITREPFSELNNKDNWLCLPKKSISSTIDNNEEGILKSFNVQENKNFGEHSFGKIVDISTDSQNNLSKTTPKKVKNVSSNTSPWKSTIFHPHSDMGIIDAFIETQKDYESSADHYQALDPIFLENDLINTTVYASSFLKVPTNKANSKIASLKDINLKKSNETDTLFPDLLISNKDIQESASDLWFKNPSSPSSDKSKY</sequence>
<dbReference type="Proteomes" id="UP000054454">
    <property type="component" value="Unassembled WGS sequence"/>
</dbReference>
<dbReference type="GeneID" id="28934995"/>
<dbReference type="InterPro" id="IPR013088">
    <property type="entry name" value="Znf_NHR/GATA"/>
</dbReference>